<dbReference type="InterPro" id="IPR001878">
    <property type="entry name" value="Znf_CCHC"/>
</dbReference>
<dbReference type="Gene3D" id="4.10.60.10">
    <property type="entry name" value="Zinc finger, CCHC-type"/>
    <property type="match status" value="1"/>
</dbReference>
<keyword evidence="5" id="KW-1185">Reference proteome</keyword>
<dbReference type="Pfam" id="PF00098">
    <property type="entry name" value="zf-CCHC"/>
    <property type="match status" value="1"/>
</dbReference>
<reference evidence="4 5" key="1">
    <citation type="journal article" date="2018" name="Mol. Plant">
        <title>The genome of Artemisia annua provides insight into the evolution of Asteraceae family and artemisinin biosynthesis.</title>
        <authorList>
            <person name="Shen Q."/>
            <person name="Zhang L."/>
            <person name="Liao Z."/>
            <person name="Wang S."/>
            <person name="Yan T."/>
            <person name="Shi P."/>
            <person name="Liu M."/>
            <person name="Fu X."/>
            <person name="Pan Q."/>
            <person name="Wang Y."/>
            <person name="Lv Z."/>
            <person name="Lu X."/>
            <person name="Zhang F."/>
            <person name="Jiang W."/>
            <person name="Ma Y."/>
            <person name="Chen M."/>
            <person name="Hao X."/>
            <person name="Li L."/>
            <person name="Tang Y."/>
            <person name="Lv G."/>
            <person name="Zhou Y."/>
            <person name="Sun X."/>
            <person name="Brodelius P.E."/>
            <person name="Rose J.K.C."/>
            <person name="Tang K."/>
        </authorList>
    </citation>
    <scope>NUCLEOTIDE SEQUENCE [LARGE SCALE GENOMIC DNA]</scope>
    <source>
        <strain evidence="5">cv. Huhao1</strain>
        <tissue evidence="4">Leaf</tissue>
    </source>
</reference>
<gene>
    <name evidence="4" type="ORF">CTI12_AA048370</name>
</gene>
<feature type="compositionally biased region" description="Low complexity" evidence="2">
    <location>
        <begin position="219"/>
        <end position="229"/>
    </location>
</feature>
<keyword evidence="1" id="KW-0863">Zinc-finger</keyword>
<dbReference type="PROSITE" id="PS50158">
    <property type="entry name" value="ZF_CCHC"/>
    <property type="match status" value="1"/>
</dbReference>
<accession>A0A2U1QCX1</accession>
<organism evidence="4 5">
    <name type="scientific">Artemisia annua</name>
    <name type="common">Sweet wormwood</name>
    <dbReference type="NCBI Taxonomy" id="35608"/>
    <lineage>
        <taxon>Eukaryota</taxon>
        <taxon>Viridiplantae</taxon>
        <taxon>Streptophyta</taxon>
        <taxon>Embryophyta</taxon>
        <taxon>Tracheophyta</taxon>
        <taxon>Spermatophyta</taxon>
        <taxon>Magnoliopsida</taxon>
        <taxon>eudicotyledons</taxon>
        <taxon>Gunneridae</taxon>
        <taxon>Pentapetalae</taxon>
        <taxon>asterids</taxon>
        <taxon>campanulids</taxon>
        <taxon>Asterales</taxon>
        <taxon>Asteraceae</taxon>
        <taxon>Asteroideae</taxon>
        <taxon>Anthemideae</taxon>
        <taxon>Artemisiinae</taxon>
        <taxon>Artemisia</taxon>
    </lineage>
</organism>
<dbReference type="PANTHER" id="PTHR15503">
    <property type="entry name" value="LDOC1 RELATED"/>
    <property type="match status" value="1"/>
</dbReference>
<dbReference type="AlphaFoldDB" id="A0A2U1QCX1"/>
<dbReference type="STRING" id="35608.A0A2U1QCX1"/>
<dbReference type="GO" id="GO:0003676">
    <property type="term" value="F:nucleic acid binding"/>
    <property type="evidence" value="ECO:0007669"/>
    <property type="project" value="InterPro"/>
</dbReference>
<feature type="compositionally biased region" description="Basic and acidic residues" evidence="2">
    <location>
        <begin position="254"/>
        <end position="274"/>
    </location>
</feature>
<feature type="region of interest" description="Disordered" evidence="2">
    <location>
        <begin position="42"/>
        <end position="62"/>
    </location>
</feature>
<dbReference type="SMART" id="SM00343">
    <property type="entry name" value="ZnF_C2HC"/>
    <property type="match status" value="1"/>
</dbReference>
<dbReference type="Pfam" id="PF03732">
    <property type="entry name" value="Retrotrans_gag"/>
    <property type="match status" value="1"/>
</dbReference>
<dbReference type="InterPro" id="IPR005162">
    <property type="entry name" value="Retrotrans_gag_dom"/>
</dbReference>
<dbReference type="EMBL" id="PKPP01000216">
    <property type="protein sequence ID" value="PWA95822.1"/>
    <property type="molecule type" value="Genomic_DNA"/>
</dbReference>
<feature type="compositionally biased region" description="Basic and acidic residues" evidence="2">
    <location>
        <begin position="286"/>
        <end position="295"/>
    </location>
</feature>
<dbReference type="Proteomes" id="UP000245207">
    <property type="component" value="Unassembled WGS sequence"/>
</dbReference>
<feature type="region of interest" description="Disordered" evidence="2">
    <location>
        <begin position="322"/>
        <end position="344"/>
    </location>
</feature>
<keyword evidence="1" id="KW-0479">Metal-binding</keyword>
<comment type="caution">
    <text evidence="4">The sequence shown here is derived from an EMBL/GenBank/DDBJ whole genome shotgun (WGS) entry which is preliminary data.</text>
</comment>
<name>A0A2U1QCX1_ARTAN</name>
<protein>
    <submittedName>
        <fullName evidence="4">Zinc finger, CCHC-type, Retrotransposon gag domain protein</fullName>
    </submittedName>
</protein>
<evidence type="ECO:0000256" key="1">
    <source>
        <dbReference type="PROSITE-ProRule" id="PRU00047"/>
    </source>
</evidence>
<dbReference type="OrthoDB" id="427960at2759"/>
<dbReference type="InterPro" id="IPR032567">
    <property type="entry name" value="RTL1-rel"/>
</dbReference>
<feature type="compositionally biased region" description="Basic and acidic residues" evidence="2">
    <location>
        <begin position="232"/>
        <end position="245"/>
    </location>
</feature>
<evidence type="ECO:0000313" key="4">
    <source>
        <dbReference type="EMBL" id="PWA95822.1"/>
    </source>
</evidence>
<sequence>MVTTRHTDEFTSNPAFEVAVQRRVYALMPSITARIVTEMERNRASSSGGSGGSNPPNDITSWLGKFSKEKPKSFSSVTSPSEAEDWLGHIEKIFEVLACGDEFKARLAAYKFEGDALNWWKSYKAAKGDDFMNTLTWAGFREIFLLHYFPLSEQEKFEREYHNIHQYETETSTAFMKRFLRLAGFMGAKAVANAVRNAEILKERAKQGVKRNYEGEPVRSGQSSGQRGSNAKRGDRRGDDYRGYGRQEQGSYRSGRDYQHRGHQQRDRQDRGRQDSPGSGSYGQRGYDRPEECKTCGKRHPGQCNRVTGACFICNQVGHMARDCPKSQAKDHSKKAKEGDRARD</sequence>
<feature type="domain" description="CCHC-type" evidence="3">
    <location>
        <begin position="311"/>
        <end position="326"/>
    </location>
</feature>
<evidence type="ECO:0000259" key="3">
    <source>
        <dbReference type="PROSITE" id="PS50158"/>
    </source>
</evidence>
<keyword evidence="1" id="KW-0862">Zinc</keyword>
<feature type="region of interest" description="Disordered" evidence="2">
    <location>
        <begin position="209"/>
        <end position="299"/>
    </location>
</feature>
<dbReference type="PANTHER" id="PTHR15503:SF45">
    <property type="entry name" value="RNA-DIRECTED DNA POLYMERASE HOMOLOG"/>
    <property type="match status" value="1"/>
</dbReference>
<evidence type="ECO:0000256" key="2">
    <source>
        <dbReference type="SAM" id="MobiDB-lite"/>
    </source>
</evidence>
<evidence type="ECO:0000313" key="5">
    <source>
        <dbReference type="Proteomes" id="UP000245207"/>
    </source>
</evidence>
<proteinExistence type="predicted"/>
<dbReference type="GO" id="GO:0008270">
    <property type="term" value="F:zinc ion binding"/>
    <property type="evidence" value="ECO:0007669"/>
    <property type="project" value="UniProtKB-KW"/>
</dbReference>